<dbReference type="EMBL" id="JGZT01000005">
    <property type="protein sequence ID" value="KFJ03472.1"/>
    <property type="molecule type" value="Genomic_DNA"/>
</dbReference>
<dbReference type="GO" id="GO:0016887">
    <property type="term" value="F:ATP hydrolysis activity"/>
    <property type="evidence" value="ECO:0007669"/>
    <property type="project" value="InterPro"/>
</dbReference>
<evidence type="ECO:0000256" key="4">
    <source>
        <dbReference type="ARBA" id="ARBA00022840"/>
    </source>
</evidence>
<name>A0A087E6S1_9BIFI</name>
<evidence type="ECO:0000313" key="7">
    <source>
        <dbReference type="Proteomes" id="UP000029003"/>
    </source>
</evidence>
<accession>A0A087E6S1</accession>
<dbReference type="InterPro" id="IPR017871">
    <property type="entry name" value="ABC_transporter-like_CS"/>
</dbReference>
<organism evidence="6 7">
    <name type="scientific">Bifidobacterium thermacidophilum subsp. thermacidophilum</name>
    <dbReference type="NCBI Taxonomy" id="79262"/>
    <lineage>
        <taxon>Bacteria</taxon>
        <taxon>Bacillati</taxon>
        <taxon>Actinomycetota</taxon>
        <taxon>Actinomycetes</taxon>
        <taxon>Bifidobacteriales</taxon>
        <taxon>Bifidobacteriaceae</taxon>
        <taxon>Bifidobacterium</taxon>
    </lineage>
</organism>
<dbReference type="CDD" id="cd03257">
    <property type="entry name" value="ABC_NikE_OppD_transporters"/>
    <property type="match status" value="1"/>
</dbReference>
<keyword evidence="6" id="KW-0378">Hydrolase</keyword>
<dbReference type="InterPro" id="IPR050319">
    <property type="entry name" value="ABC_transp_ATP-bind"/>
</dbReference>
<comment type="caution">
    <text evidence="6">The sequence shown here is derived from an EMBL/GenBank/DDBJ whole genome shotgun (WGS) entry which is preliminary data.</text>
</comment>
<proteinExistence type="inferred from homology"/>
<keyword evidence="4 6" id="KW-0067">ATP-binding</keyword>
<evidence type="ECO:0000259" key="5">
    <source>
        <dbReference type="PROSITE" id="PS50893"/>
    </source>
</evidence>
<dbReference type="SMART" id="SM00382">
    <property type="entry name" value="AAA"/>
    <property type="match status" value="1"/>
</dbReference>
<dbReference type="Pfam" id="PF00005">
    <property type="entry name" value="ABC_tran"/>
    <property type="match status" value="1"/>
</dbReference>
<evidence type="ECO:0000256" key="1">
    <source>
        <dbReference type="ARBA" id="ARBA00005417"/>
    </source>
</evidence>
<dbReference type="GO" id="GO:0055085">
    <property type="term" value="P:transmembrane transport"/>
    <property type="evidence" value="ECO:0007669"/>
    <property type="project" value="UniProtKB-ARBA"/>
</dbReference>
<dbReference type="PANTHER" id="PTHR43776">
    <property type="entry name" value="TRANSPORT ATP-BINDING PROTEIN"/>
    <property type="match status" value="1"/>
</dbReference>
<feature type="domain" description="ABC transporter" evidence="5">
    <location>
        <begin position="30"/>
        <end position="285"/>
    </location>
</feature>
<reference evidence="6 7" key="1">
    <citation type="submission" date="2014-03" db="EMBL/GenBank/DDBJ databases">
        <title>Genomics of Bifidobacteria.</title>
        <authorList>
            <person name="Ventura M."/>
            <person name="Milani C."/>
            <person name="Lugli G.A."/>
        </authorList>
    </citation>
    <scope>NUCLEOTIDE SEQUENCE [LARGE SCALE GENOMIC DNA]</scope>
    <source>
        <strain evidence="6 7">LMG 21395</strain>
    </source>
</reference>
<dbReference type="Gene3D" id="3.40.50.300">
    <property type="entry name" value="P-loop containing nucleotide triphosphate hydrolases"/>
    <property type="match status" value="1"/>
</dbReference>
<dbReference type="InterPro" id="IPR027417">
    <property type="entry name" value="P-loop_NTPase"/>
</dbReference>
<gene>
    <name evidence="6" type="ORF">THER5_0932</name>
</gene>
<keyword evidence="3" id="KW-0547">Nucleotide-binding</keyword>
<dbReference type="RefSeq" id="WP_029575978.1">
    <property type="nucleotide sequence ID" value="NZ_JGZT01000005.1"/>
</dbReference>
<dbReference type="EC" id="3.6.3.25" evidence="6"/>
<dbReference type="InterPro" id="IPR003593">
    <property type="entry name" value="AAA+_ATPase"/>
</dbReference>
<dbReference type="AlphaFoldDB" id="A0A087E6S1"/>
<keyword evidence="2" id="KW-0813">Transport</keyword>
<evidence type="ECO:0000256" key="3">
    <source>
        <dbReference type="ARBA" id="ARBA00022741"/>
    </source>
</evidence>
<dbReference type="GO" id="GO:0005524">
    <property type="term" value="F:ATP binding"/>
    <property type="evidence" value="ECO:0007669"/>
    <property type="project" value="UniProtKB-KW"/>
</dbReference>
<dbReference type="InterPro" id="IPR003439">
    <property type="entry name" value="ABC_transporter-like_ATP-bd"/>
</dbReference>
<evidence type="ECO:0000256" key="2">
    <source>
        <dbReference type="ARBA" id="ARBA00022448"/>
    </source>
</evidence>
<dbReference type="PANTHER" id="PTHR43776:SF7">
    <property type="entry name" value="D,D-DIPEPTIDE TRANSPORT ATP-BINDING PROTEIN DDPF-RELATED"/>
    <property type="match status" value="1"/>
</dbReference>
<sequence length="290" mass="30967">MGEKSRKTVPAEVIVPDGRDVASDEKEALLSVRGVDKSFGSRSRRTQVLFNVDMDVAEGECLAVIGGSGSGKTTLTRIAFGLEQADSGTVTYRGVALSGVRSLGMLRLRNESGLVFQNPFTSLDPRWTAGESIAEGLIARQAGHRAGDAGRRVASDDIAGAVRRALGMVGLDPDEFIGRYPVDMSGGQAQRVAIARAIVAEPRIVLADEPMSAVDVSGRVQILDTLAEIRRKRPRTAMVIVSHDLGVVQHIADRIVVLHDGRIEETAATGDLLTQPQSAYTKQLIDAAAW</sequence>
<protein>
    <submittedName>
        <fullName evidence="6">ABC transporter ATP-binding protein</fullName>
        <ecNumber evidence="6">3.6.3.25</ecNumber>
    </submittedName>
</protein>
<dbReference type="SUPFAM" id="SSF52540">
    <property type="entry name" value="P-loop containing nucleoside triphosphate hydrolases"/>
    <property type="match status" value="1"/>
</dbReference>
<dbReference type="PROSITE" id="PS50893">
    <property type="entry name" value="ABC_TRANSPORTER_2"/>
    <property type="match status" value="1"/>
</dbReference>
<comment type="similarity">
    <text evidence="1">Belongs to the ABC transporter superfamily.</text>
</comment>
<dbReference type="Proteomes" id="UP000029003">
    <property type="component" value="Unassembled WGS sequence"/>
</dbReference>
<dbReference type="PROSITE" id="PS00211">
    <property type="entry name" value="ABC_TRANSPORTER_1"/>
    <property type="match status" value="1"/>
</dbReference>
<evidence type="ECO:0000313" key="6">
    <source>
        <dbReference type="EMBL" id="KFJ03472.1"/>
    </source>
</evidence>